<name>A0ABV9GQP2_9BACL</name>
<evidence type="ECO:0000313" key="1">
    <source>
        <dbReference type="EMBL" id="MFC4619504.1"/>
    </source>
</evidence>
<sequence>MSQELAYPDYYQPPNMRRKRVWPLFLVDSNRYTFRRTAYDAEKAAIEIKSRYPEAKVFAQENVRTIPTETASMEMIEKMARETK</sequence>
<evidence type="ECO:0000313" key="2">
    <source>
        <dbReference type="Proteomes" id="UP001596022"/>
    </source>
</evidence>
<dbReference type="Proteomes" id="UP001596022">
    <property type="component" value="Unassembled WGS sequence"/>
</dbReference>
<accession>A0ABV9GQP2</accession>
<protein>
    <submittedName>
        <fullName evidence="1">Uncharacterized protein</fullName>
    </submittedName>
</protein>
<comment type="caution">
    <text evidence="1">The sequence shown here is derived from an EMBL/GenBank/DDBJ whole genome shotgun (WGS) entry which is preliminary data.</text>
</comment>
<dbReference type="RefSeq" id="WP_376846601.1">
    <property type="nucleotide sequence ID" value="NZ_JBHSFW010000009.1"/>
</dbReference>
<dbReference type="EMBL" id="JBHSFW010000009">
    <property type="protein sequence ID" value="MFC4619504.1"/>
    <property type="molecule type" value="Genomic_DNA"/>
</dbReference>
<reference evidence="2" key="1">
    <citation type="journal article" date="2019" name="Int. J. Syst. Evol. Microbiol.">
        <title>The Global Catalogue of Microorganisms (GCM) 10K type strain sequencing project: providing services to taxonomists for standard genome sequencing and annotation.</title>
        <authorList>
            <consortium name="The Broad Institute Genomics Platform"/>
            <consortium name="The Broad Institute Genome Sequencing Center for Infectious Disease"/>
            <person name="Wu L."/>
            <person name="Ma J."/>
        </authorList>
    </citation>
    <scope>NUCLEOTIDE SEQUENCE [LARGE SCALE GENOMIC DNA]</scope>
    <source>
        <strain evidence="2">CGMCC 1.16306</strain>
    </source>
</reference>
<keyword evidence="2" id="KW-1185">Reference proteome</keyword>
<organism evidence="1 2">
    <name type="scientific">Camelliibacillus cellulosilyticus</name>
    <dbReference type="NCBI Taxonomy" id="2174486"/>
    <lineage>
        <taxon>Bacteria</taxon>
        <taxon>Bacillati</taxon>
        <taxon>Bacillota</taxon>
        <taxon>Bacilli</taxon>
        <taxon>Bacillales</taxon>
        <taxon>Sporolactobacillaceae</taxon>
        <taxon>Camelliibacillus</taxon>
    </lineage>
</organism>
<proteinExistence type="predicted"/>
<gene>
    <name evidence="1" type="ORF">ACFO4N_12355</name>
</gene>